<dbReference type="GO" id="GO:0007165">
    <property type="term" value="P:signal transduction"/>
    <property type="evidence" value="ECO:0007669"/>
    <property type="project" value="InterPro"/>
</dbReference>
<feature type="region of interest" description="Disordered" evidence="8">
    <location>
        <begin position="599"/>
        <end position="750"/>
    </location>
</feature>
<comment type="pathway">
    <text evidence="5">Purine metabolism; 3',5'-cyclic GMP degradation; GMP from 3',5'-cyclic GMP: step 1/1.</text>
</comment>
<dbReference type="InterPro" id="IPR023088">
    <property type="entry name" value="PDEase"/>
</dbReference>
<dbReference type="FunFam" id="1.10.1300.10:FF:000006">
    <property type="entry name" value="Phosphodiesterase 9A"/>
    <property type="match status" value="1"/>
</dbReference>
<dbReference type="SUPFAM" id="SSF109604">
    <property type="entry name" value="HD-domain/PDEase-like"/>
    <property type="match status" value="1"/>
</dbReference>
<dbReference type="Gene3D" id="1.10.1300.10">
    <property type="entry name" value="3'5'-cyclic nucleotide phosphodiesterase, catalytic domain"/>
    <property type="match status" value="1"/>
</dbReference>
<sequence length="750" mass="84606">MSLPLRARNLHERCLNHSELGISTKDVSTTPSSENLHERCLNHSELGKSPRKMSQPLTGEKQKMGLPGGIDGVGVVCVHFGTRSHYRVEISEDVRQCLRMPTFDNWQWDDEEILLLLQQMLIDLGFHIKLNIEIPVLQRFLYEVYKNYNEVPFHNFKHCFCVTQMMYGMACYVDLPQKVGDLEVLILLISCICHDLDHPGFNNIYQINARTELAIRYNDISPLENHHCSVAFRILDNPDCNIFRNLSHEDYKKVREGMIRCILATDMARHNDIINNFKKISHEFDYSDKTHVNLLCMILIKVADISNEARPMDVAEPWLDCLLQEFFQQSDLEKLEGLPVTPFMDPERITKPSSQCSFIGYVLLPLFETLTSFLPELDPLIVQPVREALQYYQELKEAAKEECLSHHGARKSLTTMEVVDFNSIKVKSGLATVVESVDINIHMKQTPAASTSPTAYLDEQEPPETEVEVAEKTVPFSSIASSLLTVPALDPNRRRKSLPFNAKLAPRPPEIGIPNRLSPLPRKDSEKHMALIDKLRQLRYSDSMEGAESPQSPGEGDKFPHFALSRRKTRAMSVAMSPRTTLLSHDHILMQKKKFEGAKTGLSIQEKSPSPPPPPHDSPAPFGDGRLQRIRDTEGEDDTETQVPRDSSDKSPSEQPPMADDIFRTCTPQVRETPRSMSEHEAETPATSRSTPASLSPRPGSSASADKLGTTGAAPRKIKKKKRKGGLLIPSCLKPGRRLSNDDPTEDNRI</sequence>
<evidence type="ECO:0000256" key="3">
    <source>
        <dbReference type="ARBA" id="ARBA00022723"/>
    </source>
</evidence>
<accession>A0A7R8W276</accession>
<evidence type="ECO:0000256" key="4">
    <source>
        <dbReference type="ARBA" id="ARBA00022801"/>
    </source>
</evidence>
<dbReference type="PANTHER" id="PTHR11347">
    <property type="entry name" value="CYCLIC NUCLEOTIDE PHOSPHODIESTERASE"/>
    <property type="match status" value="1"/>
</dbReference>
<organism evidence="9">
    <name type="scientific">Cyprideis torosa</name>
    <dbReference type="NCBI Taxonomy" id="163714"/>
    <lineage>
        <taxon>Eukaryota</taxon>
        <taxon>Metazoa</taxon>
        <taxon>Ecdysozoa</taxon>
        <taxon>Arthropoda</taxon>
        <taxon>Crustacea</taxon>
        <taxon>Oligostraca</taxon>
        <taxon>Ostracoda</taxon>
        <taxon>Podocopa</taxon>
        <taxon>Podocopida</taxon>
        <taxon>Cytherocopina</taxon>
        <taxon>Cytheroidea</taxon>
        <taxon>Cytherideidae</taxon>
        <taxon>Cyprideis</taxon>
    </lineage>
</organism>
<feature type="compositionally biased region" description="Basic and acidic residues" evidence="8">
    <location>
        <begin position="672"/>
        <end position="683"/>
    </location>
</feature>
<dbReference type="EMBL" id="OB660199">
    <property type="protein sequence ID" value="CAD7223434.1"/>
    <property type="molecule type" value="Genomic_DNA"/>
</dbReference>
<dbReference type="InterPro" id="IPR002073">
    <property type="entry name" value="PDEase_catalytic_dom"/>
</dbReference>
<feature type="region of interest" description="Disordered" evidence="8">
    <location>
        <begin position="41"/>
        <end position="61"/>
    </location>
</feature>
<dbReference type="GO" id="GO:0047555">
    <property type="term" value="F:3',5'-cyclic-GMP phosphodiesterase activity"/>
    <property type="evidence" value="ECO:0007669"/>
    <property type="project" value="UniProtKB-EC"/>
</dbReference>
<comment type="catalytic activity">
    <reaction evidence="1">
        <text>3',5'-cyclic GMP + H2O = GMP + H(+)</text>
        <dbReference type="Rhea" id="RHEA:16957"/>
        <dbReference type="ChEBI" id="CHEBI:15377"/>
        <dbReference type="ChEBI" id="CHEBI:15378"/>
        <dbReference type="ChEBI" id="CHEBI:57746"/>
        <dbReference type="ChEBI" id="CHEBI:58115"/>
        <dbReference type="EC" id="3.1.4.35"/>
    </reaction>
</comment>
<feature type="region of interest" description="Disordered" evidence="8">
    <location>
        <begin position="502"/>
        <end position="522"/>
    </location>
</feature>
<name>A0A7R8W276_9CRUS</name>
<protein>
    <recommendedName>
        <fullName evidence="7">Phosphodiesterase</fullName>
        <ecNumber evidence="7">3.1.4.-</ecNumber>
    </recommendedName>
</protein>
<dbReference type="PROSITE" id="PS51845">
    <property type="entry name" value="PDEASE_I_2"/>
    <property type="match status" value="1"/>
</dbReference>
<evidence type="ECO:0000256" key="5">
    <source>
        <dbReference type="ARBA" id="ARBA00037913"/>
    </source>
</evidence>
<dbReference type="GO" id="GO:0046872">
    <property type="term" value="F:metal ion binding"/>
    <property type="evidence" value="ECO:0007669"/>
    <property type="project" value="UniProtKB-KW"/>
</dbReference>
<dbReference type="AlphaFoldDB" id="A0A7R8W276"/>
<evidence type="ECO:0000313" key="9">
    <source>
        <dbReference type="EMBL" id="CAD7223434.1"/>
    </source>
</evidence>
<dbReference type="OrthoDB" id="546632at2759"/>
<dbReference type="CDD" id="cd00077">
    <property type="entry name" value="HDc"/>
    <property type="match status" value="1"/>
</dbReference>
<feature type="compositionally biased region" description="Basic residues" evidence="8">
    <location>
        <begin position="716"/>
        <end position="725"/>
    </location>
</feature>
<comment type="similarity">
    <text evidence="6">Belongs to the cyclic nucleotide phosphodiesterase family. PDE9 subfamily.</text>
</comment>
<evidence type="ECO:0000256" key="2">
    <source>
        <dbReference type="ARBA" id="ARBA00022535"/>
    </source>
</evidence>
<evidence type="ECO:0000256" key="1">
    <source>
        <dbReference type="ARBA" id="ARBA00000583"/>
    </source>
</evidence>
<keyword evidence="4 7" id="KW-0378">Hydrolase</keyword>
<reference evidence="9" key="1">
    <citation type="submission" date="2020-11" db="EMBL/GenBank/DDBJ databases">
        <authorList>
            <person name="Tran Van P."/>
        </authorList>
    </citation>
    <scope>NUCLEOTIDE SEQUENCE</scope>
</reference>
<dbReference type="InterPro" id="IPR023174">
    <property type="entry name" value="PDEase_CS"/>
</dbReference>
<comment type="cofactor">
    <cofactor evidence="7">
        <name>a divalent metal cation</name>
        <dbReference type="ChEBI" id="CHEBI:60240"/>
    </cofactor>
    <text evidence="7">Binds 2 divalent metal cations per subunit. Site 1 may preferentially bind zinc ions, while site 2 has a preference for magnesium and/or manganese ions.</text>
</comment>
<dbReference type="Pfam" id="PF00233">
    <property type="entry name" value="PDEase_I"/>
    <property type="match status" value="1"/>
</dbReference>
<gene>
    <name evidence="9" type="ORF">CTOB1V02_LOCUS1419</name>
</gene>
<keyword evidence="3 7" id="KW-0479">Metal-binding</keyword>
<feature type="compositionally biased region" description="Polar residues" evidence="8">
    <location>
        <begin position="685"/>
        <end position="704"/>
    </location>
</feature>
<dbReference type="PRINTS" id="PR00387">
    <property type="entry name" value="PDIESTERASE1"/>
</dbReference>
<feature type="region of interest" description="Disordered" evidence="8">
    <location>
        <begin position="541"/>
        <end position="560"/>
    </location>
</feature>
<dbReference type="EC" id="3.1.4.-" evidence="7"/>
<evidence type="ECO:0000256" key="6">
    <source>
        <dbReference type="ARBA" id="ARBA00061167"/>
    </source>
</evidence>
<feature type="compositionally biased region" description="Pro residues" evidence="8">
    <location>
        <begin position="609"/>
        <end position="618"/>
    </location>
</feature>
<dbReference type="SMART" id="SM00471">
    <property type="entry name" value="HDc"/>
    <property type="match status" value="1"/>
</dbReference>
<proteinExistence type="inferred from homology"/>
<evidence type="ECO:0000256" key="8">
    <source>
        <dbReference type="SAM" id="MobiDB-lite"/>
    </source>
</evidence>
<dbReference type="PROSITE" id="PS00126">
    <property type="entry name" value="PDEASE_I_1"/>
    <property type="match status" value="1"/>
</dbReference>
<dbReference type="InterPro" id="IPR003607">
    <property type="entry name" value="HD/PDEase_dom"/>
</dbReference>
<evidence type="ECO:0000256" key="7">
    <source>
        <dbReference type="RuleBase" id="RU363067"/>
    </source>
</evidence>
<dbReference type="InterPro" id="IPR036971">
    <property type="entry name" value="PDEase_catalytic_dom_sf"/>
</dbReference>
<keyword evidence="2" id="KW-0140">cGMP</keyword>